<dbReference type="PATRIC" id="fig|857265.3.peg.1100"/>
<dbReference type="InterPro" id="IPR006311">
    <property type="entry name" value="TAT_signal"/>
</dbReference>
<keyword evidence="8" id="KW-1003">Cell membrane</keyword>
<evidence type="ECO:0000256" key="10">
    <source>
        <dbReference type="ARBA" id="ARBA00022714"/>
    </source>
</evidence>
<dbReference type="InterPro" id="IPR006317">
    <property type="entry name" value="Ubiquinol_cyt_c_Rdtase_Fe-S-su"/>
</dbReference>
<dbReference type="OrthoDB" id="9767869at2"/>
<dbReference type="Gene3D" id="2.102.10.10">
    <property type="entry name" value="Rieske [2Fe-2S] iron-sulphur domain"/>
    <property type="match status" value="1"/>
</dbReference>
<dbReference type="PANTHER" id="PTHR10134">
    <property type="entry name" value="CYTOCHROME B-C1 COMPLEX SUBUNIT RIESKE, MITOCHONDRIAL"/>
    <property type="match status" value="1"/>
</dbReference>
<evidence type="ECO:0000256" key="19">
    <source>
        <dbReference type="ARBA" id="ARBA00029351"/>
    </source>
</evidence>
<dbReference type="Pfam" id="PF00355">
    <property type="entry name" value="Rieske"/>
    <property type="match status" value="1"/>
</dbReference>
<comment type="function">
    <text evidence="1">Component of the ubiquinol-cytochrome c reductase complex (complex III or cytochrome b-c1 complex), which is a respiratory chain that generates an electrochemical potential coupled to ATP synthesis.</text>
</comment>
<keyword evidence="18" id="KW-1015">Disulfide bond</keyword>
<evidence type="ECO:0000256" key="16">
    <source>
        <dbReference type="ARBA" id="ARBA00023014"/>
    </source>
</evidence>
<evidence type="ECO:0000256" key="20">
    <source>
        <dbReference type="RuleBase" id="RU004494"/>
    </source>
</evidence>
<dbReference type="CDD" id="cd03470">
    <property type="entry name" value="Rieske_cytochrome_bc1"/>
    <property type="match status" value="1"/>
</dbReference>
<comment type="cofactor">
    <cofactor evidence="20">
        <name>[2Fe-2S] cluster</name>
        <dbReference type="ChEBI" id="CHEBI:190135"/>
    </cofactor>
    <text evidence="20">Binds 1 [2Fe-2S] cluster per subunit.</text>
</comment>
<evidence type="ECO:0000256" key="8">
    <source>
        <dbReference type="ARBA" id="ARBA00022475"/>
    </source>
</evidence>
<evidence type="ECO:0000256" key="6">
    <source>
        <dbReference type="ARBA" id="ARBA00019816"/>
    </source>
</evidence>
<keyword evidence="14 20" id="KW-1133">Transmembrane helix</keyword>
<reference evidence="24 25" key="1">
    <citation type="submission" date="2015-07" db="EMBL/GenBank/DDBJ databases">
        <title>Draft genome sequence of the Amantichitinum ursilacus IGB-41, a new chitin-degrading bacterium.</title>
        <authorList>
            <person name="Kirstahler P."/>
            <person name="Guenther M."/>
            <person name="Grumaz C."/>
            <person name="Rupp S."/>
            <person name="Zibek S."/>
            <person name="Sohn K."/>
        </authorList>
    </citation>
    <scope>NUCLEOTIDE SEQUENCE [LARGE SCALE GENOMIC DNA]</scope>
    <source>
        <strain evidence="24 25">IGB-41</strain>
    </source>
</reference>
<dbReference type="Pfam" id="PF10399">
    <property type="entry name" value="UCR_Fe-S_N"/>
    <property type="match status" value="1"/>
</dbReference>
<comment type="catalytic activity">
    <reaction evidence="19 20">
        <text>a quinol + 2 Fe(III)-[cytochrome c](out) = a quinone + 2 Fe(II)-[cytochrome c](out) + 2 H(+)(out)</text>
        <dbReference type="Rhea" id="RHEA:11484"/>
        <dbReference type="Rhea" id="RHEA-COMP:10350"/>
        <dbReference type="Rhea" id="RHEA-COMP:14399"/>
        <dbReference type="ChEBI" id="CHEBI:15378"/>
        <dbReference type="ChEBI" id="CHEBI:24646"/>
        <dbReference type="ChEBI" id="CHEBI:29033"/>
        <dbReference type="ChEBI" id="CHEBI:29034"/>
        <dbReference type="ChEBI" id="CHEBI:132124"/>
        <dbReference type="EC" id="7.1.1.8"/>
    </reaction>
</comment>
<comment type="miscellaneous">
    <text evidence="20">The Rieske protein is a high potential 2Fe-2S protein.</text>
</comment>
<evidence type="ECO:0000256" key="14">
    <source>
        <dbReference type="ARBA" id="ARBA00022989"/>
    </source>
</evidence>
<keyword evidence="10" id="KW-0001">2Fe-2S</keyword>
<dbReference type="STRING" id="857265.WG78_05375"/>
<dbReference type="PRINTS" id="PR00162">
    <property type="entry name" value="RIESKE"/>
</dbReference>
<keyword evidence="17 20" id="KW-0472">Membrane</keyword>
<gene>
    <name evidence="24" type="primary">petA</name>
    <name evidence="24" type="ORF">WG78_05375</name>
</gene>
<accession>A0A0N0GPR5</accession>
<evidence type="ECO:0000256" key="21">
    <source>
        <dbReference type="RuleBase" id="RU004497"/>
    </source>
</evidence>
<dbReference type="EMBL" id="LAQT01000003">
    <property type="protein sequence ID" value="KPC54054.1"/>
    <property type="molecule type" value="Genomic_DNA"/>
</dbReference>
<comment type="similarity">
    <text evidence="3">Belongs to the Rieske iron-sulfur protein family.</text>
</comment>
<dbReference type="RefSeq" id="WP_053936767.1">
    <property type="nucleotide sequence ID" value="NZ_LAQT01000003.1"/>
</dbReference>
<evidence type="ECO:0000256" key="7">
    <source>
        <dbReference type="ARBA" id="ARBA00022448"/>
    </source>
</evidence>
<dbReference type="EC" id="7.1.1.8" evidence="5 20"/>
<keyword evidence="12" id="KW-1278">Translocase</keyword>
<evidence type="ECO:0000256" key="15">
    <source>
        <dbReference type="ARBA" id="ARBA00023004"/>
    </source>
</evidence>
<comment type="subcellular location">
    <subcellularLocation>
        <location evidence="2">Cell membrane</location>
        <topology evidence="2">Single-pass membrane protein</topology>
    </subcellularLocation>
</comment>
<dbReference type="PROSITE" id="PS51318">
    <property type="entry name" value="TAT"/>
    <property type="match status" value="1"/>
</dbReference>
<evidence type="ECO:0000256" key="18">
    <source>
        <dbReference type="ARBA" id="ARBA00023157"/>
    </source>
</evidence>
<dbReference type="GO" id="GO:0005886">
    <property type="term" value="C:plasma membrane"/>
    <property type="evidence" value="ECO:0007669"/>
    <property type="project" value="UniProtKB-SubCell"/>
</dbReference>
<feature type="region of interest" description="Disordered" evidence="22">
    <location>
        <begin position="86"/>
        <end position="106"/>
    </location>
</feature>
<evidence type="ECO:0000256" key="9">
    <source>
        <dbReference type="ARBA" id="ARBA00022692"/>
    </source>
</evidence>
<keyword evidence="16" id="KW-0411">Iron-sulfur</keyword>
<comment type="subunit">
    <text evidence="4 21">The main subunits of complex b-c1 are: cytochrome b, cytochrome c1 and the Rieske protein.</text>
</comment>
<dbReference type="InterPro" id="IPR036922">
    <property type="entry name" value="Rieske_2Fe-2S_sf"/>
</dbReference>
<dbReference type="GO" id="GO:0016491">
    <property type="term" value="F:oxidoreductase activity"/>
    <property type="evidence" value="ECO:0007669"/>
    <property type="project" value="UniProtKB-KW"/>
</dbReference>
<evidence type="ECO:0000256" key="3">
    <source>
        <dbReference type="ARBA" id="ARBA00010651"/>
    </source>
</evidence>
<evidence type="ECO:0000256" key="5">
    <source>
        <dbReference type="ARBA" id="ARBA00012951"/>
    </source>
</evidence>
<organism evidence="24 25">
    <name type="scientific">Amantichitinum ursilacus</name>
    <dbReference type="NCBI Taxonomy" id="857265"/>
    <lineage>
        <taxon>Bacteria</taxon>
        <taxon>Pseudomonadati</taxon>
        <taxon>Pseudomonadota</taxon>
        <taxon>Betaproteobacteria</taxon>
        <taxon>Neisseriales</taxon>
        <taxon>Chitinibacteraceae</taxon>
        <taxon>Amantichitinum</taxon>
    </lineage>
</organism>
<keyword evidence="24" id="KW-0560">Oxidoreductase</keyword>
<dbReference type="GO" id="GO:0046872">
    <property type="term" value="F:metal ion binding"/>
    <property type="evidence" value="ECO:0007669"/>
    <property type="project" value="UniProtKB-KW"/>
</dbReference>
<evidence type="ECO:0000256" key="17">
    <source>
        <dbReference type="ARBA" id="ARBA00023136"/>
    </source>
</evidence>
<dbReference type="InterPro" id="IPR014349">
    <property type="entry name" value="Rieske_Fe-S_prot"/>
</dbReference>
<sequence>MSDQHVDNSKRRFLLLASSGAGAVAVAGIATPFVASFLPSERAKAAGAPVEVDISKLEMGQKVNVEWRGKPVWVVKRTKEMIDSLPKLDGELADPKSDSSDQPDYAKNEARALKPEIWVATGVCTHLGCSPTYRPDLAPADLGPGWLGGYYCPCHGSKYDLAGRVYKGVPAPLNLPIPPYKFLTDTTIRIGEDK</sequence>
<name>A0A0N0GPR5_9NEIS</name>
<feature type="domain" description="Rieske" evidence="23">
    <location>
        <begin position="84"/>
        <end position="189"/>
    </location>
</feature>
<dbReference type="FunFam" id="2.102.10.10:FF:000008">
    <property type="entry name" value="Ubiquinol-cytochrome c reductase iron-sulfur subunit"/>
    <property type="match status" value="1"/>
</dbReference>
<evidence type="ECO:0000256" key="12">
    <source>
        <dbReference type="ARBA" id="ARBA00022967"/>
    </source>
</evidence>
<dbReference type="GO" id="GO:0051537">
    <property type="term" value="F:2 iron, 2 sulfur cluster binding"/>
    <property type="evidence" value="ECO:0007669"/>
    <property type="project" value="UniProtKB-KW"/>
</dbReference>
<dbReference type="InterPro" id="IPR019470">
    <property type="entry name" value="Ubiq_cytC_Rdtase_Fe-S_su_TAT"/>
</dbReference>
<keyword evidence="13 20" id="KW-0249">Electron transport</keyword>
<dbReference type="InterPro" id="IPR005805">
    <property type="entry name" value="Rieske_Fe-S_prot_C"/>
</dbReference>
<dbReference type="InterPro" id="IPR017941">
    <property type="entry name" value="Rieske_2Fe-2S"/>
</dbReference>
<keyword evidence="7 20" id="KW-0813">Transport</keyword>
<proteinExistence type="inferred from homology"/>
<dbReference type="PROSITE" id="PS51296">
    <property type="entry name" value="RIESKE"/>
    <property type="match status" value="1"/>
</dbReference>
<evidence type="ECO:0000256" key="11">
    <source>
        <dbReference type="ARBA" id="ARBA00022723"/>
    </source>
</evidence>
<evidence type="ECO:0000256" key="4">
    <source>
        <dbReference type="ARBA" id="ARBA00011649"/>
    </source>
</evidence>
<evidence type="ECO:0000259" key="23">
    <source>
        <dbReference type="PROSITE" id="PS51296"/>
    </source>
</evidence>
<dbReference type="Proteomes" id="UP000037939">
    <property type="component" value="Unassembled WGS sequence"/>
</dbReference>
<keyword evidence="15" id="KW-0408">Iron</keyword>
<evidence type="ECO:0000313" key="24">
    <source>
        <dbReference type="EMBL" id="KPC54054.1"/>
    </source>
</evidence>
<feature type="transmembrane region" description="Helical" evidence="20">
    <location>
        <begin position="12"/>
        <end position="35"/>
    </location>
</feature>
<dbReference type="AlphaFoldDB" id="A0A0N0GPR5"/>
<comment type="caution">
    <text evidence="24">The sequence shown here is derived from an EMBL/GenBank/DDBJ whole genome shotgun (WGS) entry which is preliminary data.</text>
</comment>
<evidence type="ECO:0000256" key="1">
    <source>
        <dbReference type="ARBA" id="ARBA00002444"/>
    </source>
</evidence>
<keyword evidence="25" id="KW-1185">Reference proteome</keyword>
<dbReference type="Gene3D" id="1.20.5.510">
    <property type="entry name" value="Single helix bin"/>
    <property type="match status" value="1"/>
</dbReference>
<evidence type="ECO:0000256" key="13">
    <source>
        <dbReference type="ARBA" id="ARBA00022982"/>
    </source>
</evidence>
<evidence type="ECO:0000256" key="22">
    <source>
        <dbReference type="SAM" id="MobiDB-lite"/>
    </source>
</evidence>
<evidence type="ECO:0000313" key="25">
    <source>
        <dbReference type="Proteomes" id="UP000037939"/>
    </source>
</evidence>
<dbReference type="SUPFAM" id="SSF50022">
    <property type="entry name" value="ISP domain"/>
    <property type="match status" value="1"/>
</dbReference>
<keyword evidence="9 20" id="KW-0812">Transmembrane</keyword>
<evidence type="ECO:0000256" key="2">
    <source>
        <dbReference type="ARBA" id="ARBA00004162"/>
    </source>
</evidence>
<protein>
    <recommendedName>
        <fullName evidence="6 20">Ubiquinol-cytochrome c reductase iron-sulfur subunit</fullName>
        <ecNumber evidence="5 20">7.1.1.8</ecNumber>
    </recommendedName>
</protein>
<dbReference type="GO" id="GO:0008121">
    <property type="term" value="F:quinol-cytochrome-c reductase activity"/>
    <property type="evidence" value="ECO:0007669"/>
    <property type="project" value="UniProtKB-EC"/>
</dbReference>
<keyword evidence="11" id="KW-0479">Metal-binding</keyword>
<dbReference type="NCBIfam" id="TIGR01416">
    <property type="entry name" value="Rieske_proteo"/>
    <property type="match status" value="1"/>
</dbReference>